<organism evidence="8 9">
    <name type="scientific">Clostridium malenominatum</name>
    <dbReference type="NCBI Taxonomy" id="1539"/>
    <lineage>
        <taxon>Bacteria</taxon>
        <taxon>Bacillati</taxon>
        <taxon>Bacillota</taxon>
        <taxon>Clostridia</taxon>
        <taxon>Eubacteriales</taxon>
        <taxon>Clostridiaceae</taxon>
        <taxon>Clostridium</taxon>
    </lineage>
</organism>
<dbReference type="SUPFAM" id="SSF54826">
    <property type="entry name" value="Enolase N-terminal domain-like"/>
    <property type="match status" value="1"/>
</dbReference>
<dbReference type="SUPFAM" id="SSF51604">
    <property type="entry name" value="Enolase C-terminal domain-like"/>
    <property type="match status" value="1"/>
</dbReference>
<evidence type="ECO:0000259" key="7">
    <source>
        <dbReference type="SMART" id="SM00922"/>
    </source>
</evidence>
<name>A0ABP3TVM3_9CLOT</name>
<evidence type="ECO:0000313" key="9">
    <source>
        <dbReference type="Proteomes" id="UP001500339"/>
    </source>
</evidence>
<dbReference type="EMBL" id="BAAACF010000001">
    <property type="protein sequence ID" value="GAA0716426.1"/>
    <property type="molecule type" value="Genomic_DNA"/>
</dbReference>
<dbReference type="InterPro" id="IPR013341">
    <property type="entry name" value="Mandelate_racemase_N_dom"/>
</dbReference>
<dbReference type="Pfam" id="PF13378">
    <property type="entry name" value="MR_MLE_C"/>
    <property type="match status" value="1"/>
</dbReference>
<sequence length="392" mass="44913">MKIDESLYIEGIRIVEVNILYAIPFQISGGISHSRKSLIIELLSQGLVAYGESAPFEAPFYSSETISSAKSMLTEWIIPKILGKKFETIKEFNEEINNGIRGNNFAKAGVETAYWDLVAKKNNISLKKLIEYKLREMGTKEDYLKNKDYIYSGVSIGIPDDNNYVTLENWVEKYLEEGYKRVKIKIRPGWDIKPIELTRKIVGDDFILWPDANASFDFEEHREVLKKMDLYNCNFIEQPLHHDDILEHHSLSKYINTPICFDESLKSERVAKQIIELNFPSIWNIKIQRVGGLYEALKIYSLASKYGVEVWGGTMPESGIGGASILALSTFEGFKYPACIEPSSRWYGKGKDIKELIMDSNGRIELKEEIGIGEINIENYKKYGSLLYEIYV</sequence>
<dbReference type="EC" id="4.2.1.113" evidence="5 6"/>
<evidence type="ECO:0000256" key="4">
    <source>
        <dbReference type="ARBA" id="ARBA00023239"/>
    </source>
</evidence>
<keyword evidence="3" id="KW-0460">Magnesium</keyword>
<dbReference type="InterPro" id="IPR029017">
    <property type="entry name" value="Enolase-like_N"/>
</dbReference>
<comment type="cofactor">
    <cofactor evidence="1">
        <name>a divalent metal cation</name>
        <dbReference type="ChEBI" id="CHEBI:60240"/>
    </cofactor>
</comment>
<dbReference type="PANTHER" id="PTHR48073:SF5">
    <property type="entry name" value="O-SUCCINYLBENZOATE SYNTHASE"/>
    <property type="match status" value="1"/>
</dbReference>
<evidence type="ECO:0000313" key="8">
    <source>
        <dbReference type="EMBL" id="GAA0716426.1"/>
    </source>
</evidence>
<dbReference type="Proteomes" id="UP001500339">
    <property type="component" value="Unassembled WGS sequence"/>
</dbReference>
<dbReference type="SFLD" id="SFLDS00001">
    <property type="entry name" value="Enolase"/>
    <property type="match status" value="1"/>
</dbReference>
<proteinExistence type="predicted"/>
<evidence type="ECO:0000256" key="5">
    <source>
        <dbReference type="ARBA" id="ARBA00029491"/>
    </source>
</evidence>
<dbReference type="Gene3D" id="3.20.20.120">
    <property type="entry name" value="Enolase-like C-terminal domain"/>
    <property type="match status" value="1"/>
</dbReference>
<dbReference type="SFLD" id="SFLDG00180">
    <property type="entry name" value="muconate_cycloisomerase"/>
    <property type="match status" value="1"/>
</dbReference>
<comment type="caution">
    <text evidence="8">The sequence shown here is derived from an EMBL/GenBank/DDBJ whole genome shotgun (WGS) entry which is preliminary data.</text>
</comment>
<dbReference type="InterPro" id="IPR036849">
    <property type="entry name" value="Enolase-like_C_sf"/>
</dbReference>
<keyword evidence="9" id="KW-1185">Reference proteome</keyword>
<feature type="domain" description="Mandelate racemase/muconate lactonizing enzyme C-terminal" evidence="7">
    <location>
        <begin position="167"/>
        <end position="258"/>
    </location>
</feature>
<reference evidence="9" key="1">
    <citation type="journal article" date="2019" name="Int. J. Syst. Evol. Microbiol.">
        <title>The Global Catalogue of Microorganisms (GCM) 10K type strain sequencing project: providing services to taxonomists for standard genome sequencing and annotation.</title>
        <authorList>
            <consortium name="The Broad Institute Genomics Platform"/>
            <consortium name="The Broad Institute Genome Sequencing Center for Infectious Disease"/>
            <person name="Wu L."/>
            <person name="Ma J."/>
        </authorList>
    </citation>
    <scope>NUCLEOTIDE SEQUENCE [LARGE SCALE GENOMIC DNA]</scope>
    <source>
        <strain evidence="9">JCM 1405</strain>
    </source>
</reference>
<evidence type="ECO:0000256" key="2">
    <source>
        <dbReference type="ARBA" id="ARBA00022723"/>
    </source>
</evidence>
<dbReference type="RefSeq" id="WP_343765268.1">
    <property type="nucleotide sequence ID" value="NZ_BAAACF010000001.1"/>
</dbReference>
<dbReference type="InterPro" id="IPR029065">
    <property type="entry name" value="Enolase_C-like"/>
</dbReference>
<keyword evidence="4" id="KW-0456">Lyase</keyword>
<dbReference type="InterPro" id="IPR013342">
    <property type="entry name" value="Mandelate_racemase_C"/>
</dbReference>
<evidence type="ECO:0000256" key="6">
    <source>
        <dbReference type="NCBIfam" id="TIGR01928"/>
    </source>
</evidence>
<dbReference type="SMART" id="SM00922">
    <property type="entry name" value="MR_MLE"/>
    <property type="match status" value="1"/>
</dbReference>
<dbReference type="PANTHER" id="PTHR48073">
    <property type="entry name" value="O-SUCCINYLBENZOATE SYNTHASE-RELATED"/>
    <property type="match status" value="1"/>
</dbReference>
<protein>
    <recommendedName>
        <fullName evidence="5 6">o-succinylbenzoate synthase</fullName>
        <ecNumber evidence="5 6">4.2.1.113</ecNumber>
    </recommendedName>
</protein>
<dbReference type="SFLD" id="SFLDF00009">
    <property type="entry name" value="o-succinylbenzoate_synthase"/>
    <property type="match status" value="1"/>
</dbReference>
<evidence type="ECO:0000256" key="3">
    <source>
        <dbReference type="ARBA" id="ARBA00022842"/>
    </source>
</evidence>
<dbReference type="Gene3D" id="3.30.390.10">
    <property type="entry name" value="Enolase-like, N-terminal domain"/>
    <property type="match status" value="1"/>
</dbReference>
<dbReference type="NCBIfam" id="TIGR01928">
    <property type="entry name" value="menC_lowGC_arch"/>
    <property type="match status" value="1"/>
</dbReference>
<accession>A0ABP3TVM3</accession>
<dbReference type="Pfam" id="PF02746">
    <property type="entry name" value="MR_MLE_N"/>
    <property type="match status" value="1"/>
</dbReference>
<gene>
    <name evidence="8" type="primary">menC</name>
    <name evidence="8" type="ORF">GCM10008905_00850</name>
</gene>
<dbReference type="InterPro" id="IPR010197">
    <property type="entry name" value="OSBS/NAAAR"/>
</dbReference>
<keyword evidence="2" id="KW-0479">Metal-binding</keyword>
<evidence type="ECO:0000256" key="1">
    <source>
        <dbReference type="ARBA" id="ARBA00001968"/>
    </source>
</evidence>